<reference evidence="4" key="1">
    <citation type="journal article" date="2021" name="Microb. Physiol.">
        <title>Proteogenomic Insights into the Physiology of Marine, Sulfate-Reducing, Filamentous Desulfonema limicola and Desulfonema magnum.</title>
        <authorList>
            <person name="Schnaars V."/>
            <person name="Wohlbrand L."/>
            <person name="Scheve S."/>
            <person name="Hinrichs C."/>
            <person name="Reinhardt R."/>
            <person name="Rabus R."/>
        </authorList>
    </citation>
    <scope>NUCLEOTIDE SEQUENCE</scope>
    <source>
        <strain evidence="4">4be13</strain>
    </source>
</reference>
<dbReference type="PANTHER" id="PTHR43119">
    <property type="entry name" value="ABC TRANSPORT PROTEIN ATP-BINDING COMPONENT-RELATED"/>
    <property type="match status" value="1"/>
</dbReference>
<evidence type="ECO:0000259" key="3">
    <source>
        <dbReference type="PROSITE" id="PS50893"/>
    </source>
</evidence>
<dbReference type="SUPFAM" id="SSF52540">
    <property type="entry name" value="P-loop containing nucleoside triphosphate hydrolases"/>
    <property type="match status" value="1"/>
</dbReference>
<keyword evidence="1" id="KW-0547">Nucleotide-binding</keyword>
<accession>A0A975GQT7</accession>
<dbReference type="KEGG" id="dmm:dnm_063010"/>
<dbReference type="PANTHER" id="PTHR43119:SF1">
    <property type="entry name" value="ABC TRANSPORTER DOMAIN-CONTAINING PROTEIN"/>
    <property type="match status" value="1"/>
</dbReference>
<dbReference type="GO" id="GO:0005524">
    <property type="term" value="F:ATP binding"/>
    <property type="evidence" value="ECO:0007669"/>
    <property type="project" value="UniProtKB-KW"/>
</dbReference>
<dbReference type="InterPro" id="IPR017871">
    <property type="entry name" value="ABC_transporter-like_CS"/>
</dbReference>
<protein>
    <submittedName>
        <fullName evidence="4">ABC transporter, ATP-binding protein</fullName>
    </submittedName>
</protein>
<evidence type="ECO:0000313" key="4">
    <source>
        <dbReference type="EMBL" id="QTA90239.1"/>
    </source>
</evidence>
<dbReference type="Gene3D" id="3.40.50.300">
    <property type="entry name" value="P-loop containing nucleotide triphosphate hydrolases"/>
    <property type="match status" value="1"/>
</dbReference>
<sequence length="213" mass="24072">MNGLKIENLYFHTIGPVSLSVAKSECVGIMGPSGAGKTLFLRAIADMDPHTGKIFLNGTESAQISGHQWRRQVGLLPAESSWWLDTVGEHFDKNINKKWLSAVGFDADVAKWEISRLSSGERQRLALLRLLANRPECLLLDEPTANLDPENITRVEKFLETYQRENKPSVIWVSHDSEQLSRISTRCFILKNKSLIINHKSQITNEHHFPDTV</sequence>
<organism evidence="4 5">
    <name type="scientific">Desulfonema magnum</name>
    <dbReference type="NCBI Taxonomy" id="45655"/>
    <lineage>
        <taxon>Bacteria</taxon>
        <taxon>Pseudomonadati</taxon>
        <taxon>Thermodesulfobacteriota</taxon>
        <taxon>Desulfobacteria</taxon>
        <taxon>Desulfobacterales</taxon>
        <taxon>Desulfococcaceae</taxon>
        <taxon>Desulfonema</taxon>
    </lineage>
</organism>
<dbReference type="AlphaFoldDB" id="A0A975GQT7"/>
<gene>
    <name evidence="4" type="ORF">dnm_063010</name>
</gene>
<feature type="domain" description="ABC transporter" evidence="3">
    <location>
        <begin position="4"/>
        <end position="213"/>
    </location>
</feature>
<keyword evidence="5" id="KW-1185">Reference proteome</keyword>
<dbReference type="PROSITE" id="PS00211">
    <property type="entry name" value="ABC_TRANSPORTER_1"/>
    <property type="match status" value="1"/>
</dbReference>
<evidence type="ECO:0000313" key="5">
    <source>
        <dbReference type="Proteomes" id="UP000663722"/>
    </source>
</evidence>
<evidence type="ECO:0000256" key="2">
    <source>
        <dbReference type="ARBA" id="ARBA00022840"/>
    </source>
</evidence>
<dbReference type="PROSITE" id="PS50893">
    <property type="entry name" value="ABC_TRANSPORTER_2"/>
    <property type="match status" value="1"/>
</dbReference>
<dbReference type="InterPro" id="IPR003593">
    <property type="entry name" value="AAA+_ATPase"/>
</dbReference>
<name>A0A975GQT7_9BACT</name>
<keyword evidence="2 4" id="KW-0067">ATP-binding</keyword>
<dbReference type="EMBL" id="CP061800">
    <property type="protein sequence ID" value="QTA90239.1"/>
    <property type="molecule type" value="Genomic_DNA"/>
</dbReference>
<dbReference type="InterPro" id="IPR027417">
    <property type="entry name" value="P-loop_NTPase"/>
</dbReference>
<dbReference type="SMART" id="SM00382">
    <property type="entry name" value="AAA"/>
    <property type="match status" value="1"/>
</dbReference>
<dbReference type="Proteomes" id="UP000663722">
    <property type="component" value="Chromosome"/>
</dbReference>
<proteinExistence type="predicted"/>
<evidence type="ECO:0000256" key="1">
    <source>
        <dbReference type="ARBA" id="ARBA00022741"/>
    </source>
</evidence>
<dbReference type="GO" id="GO:0016887">
    <property type="term" value="F:ATP hydrolysis activity"/>
    <property type="evidence" value="ECO:0007669"/>
    <property type="project" value="InterPro"/>
</dbReference>
<dbReference type="InterPro" id="IPR003439">
    <property type="entry name" value="ABC_transporter-like_ATP-bd"/>
</dbReference>
<dbReference type="RefSeq" id="WP_207678527.1">
    <property type="nucleotide sequence ID" value="NZ_CP061800.1"/>
</dbReference>
<dbReference type="Pfam" id="PF00005">
    <property type="entry name" value="ABC_tran"/>
    <property type="match status" value="1"/>
</dbReference>